<dbReference type="EMBL" id="ML120526">
    <property type="protein sequence ID" value="RPA90422.1"/>
    <property type="molecule type" value="Genomic_DNA"/>
</dbReference>
<protein>
    <submittedName>
        <fullName evidence="1">Uncharacterized protein</fullName>
    </submittedName>
</protein>
<sequence>TARQSFVNGFTTVTTALKTKQNGTSSVTPPGFRYTPTLVIISTNVRALRLKKSLTI</sequence>
<dbReference type="Proteomes" id="UP000276215">
    <property type="component" value="Unassembled WGS sequence"/>
</dbReference>
<reference evidence="1 2" key="1">
    <citation type="journal article" date="2018" name="Nat. Ecol. Evol.">
        <title>Pezizomycetes genomes reveal the molecular basis of ectomycorrhizal truffle lifestyle.</title>
        <authorList>
            <person name="Murat C."/>
            <person name="Payen T."/>
            <person name="Noel B."/>
            <person name="Kuo A."/>
            <person name="Morin E."/>
            <person name="Chen J."/>
            <person name="Kohler A."/>
            <person name="Krizsan K."/>
            <person name="Balestrini R."/>
            <person name="Da Silva C."/>
            <person name="Montanini B."/>
            <person name="Hainaut M."/>
            <person name="Levati E."/>
            <person name="Barry K.W."/>
            <person name="Belfiori B."/>
            <person name="Cichocki N."/>
            <person name="Clum A."/>
            <person name="Dockter R.B."/>
            <person name="Fauchery L."/>
            <person name="Guy J."/>
            <person name="Iotti M."/>
            <person name="Le Tacon F."/>
            <person name="Lindquist E.A."/>
            <person name="Lipzen A."/>
            <person name="Malagnac F."/>
            <person name="Mello A."/>
            <person name="Molinier V."/>
            <person name="Miyauchi S."/>
            <person name="Poulain J."/>
            <person name="Riccioni C."/>
            <person name="Rubini A."/>
            <person name="Sitrit Y."/>
            <person name="Splivallo R."/>
            <person name="Traeger S."/>
            <person name="Wang M."/>
            <person name="Zifcakova L."/>
            <person name="Wipf D."/>
            <person name="Zambonelli A."/>
            <person name="Paolocci F."/>
            <person name="Nowrousian M."/>
            <person name="Ottonello S."/>
            <person name="Baldrian P."/>
            <person name="Spatafora J.W."/>
            <person name="Henrissat B."/>
            <person name="Nagy L.G."/>
            <person name="Aury J.M."/>
            <person name="Wincker P."/>
            <person name="Grigoriev I.V."/>
            <person name="Bonfante P."/>
            <person name="Martin F.M."/>
        </authorList>
    </citation>
    <scope>NUCLEOTIDE SEQUENCE [LARGE SCALE GENOMIC DNA]</scope>
    <source>
        <strain evidence="1 2">120613-1</strain>
    </source>
</reference>
<keyword evidence="2" id="KW-1185">Reference proteome</keyword>
<dbReference type="AlphaFoldDB" id="A0A3N4IW49"/>
<organism evidence="1 2">
    <name type="scientific">Choiromyces venosus 120613-1</name>
    <dbReference type="NCBI Taxonomy" id="1336337"/>
    <lineage>
        <taxon>Eukaryota</taxon>
        <taxon>Fungi</taxon>
        <taxon>Dikarya</taxon>
        <taxon>Ascomycota</taxon>
        <taxon>Pezizomycotina</taxon>
        <taxon>Pezizomycetes</taxon>
        <taxon>Pezizales</taxon>
        <taxon>Tuberaceae</taxon>
        <taxon>Choiromyces</taxon>
    </lineage>
</organism>
<accession>A0A3N4IW49</accession>
<evidence type="ECO:0000313" key="2">
    <source>
        <dbReference type="Proteomes" id="UP000276215"/>
    </source>
</evidence>
<evidence type="ECO:0000313" key="1">
    <source>
        <dbReference type="EMBL" id="RPA90422.1"/>
    </source>
</evidence>
<feature type="non-terminal residue" evidence="1">
    <location>
        <position position="56"/>
    </location>
</feature>
<gene>
    <name evidence="1" type="ORF">L873DRAFT_1821171</name>
</gene>
<name>A0A3N4IW49_9PEZI</name>
<proteinExistence type="predicted"/>
<feature type="non-terminal residue" evidence="1">
    <location>
        <position position="1"/>
    </location>
</feature>